<comment type="caution">
    <text evidence="1">The sequence shown here is derived from an EMBL/GenBank/DDBJ whole genome shotgun (WGS) entry which is preliminary data.</text>
</comment>
<reference evidence="1 2" key="1">
    <citation type="journal article" date="2016" name="Nat. Commun.">
        <title>Thousands of microbial genomes shed light on interconnected biogeochemical processes in an aquifer system.</title>
        <authorList>
            <person name="Anantharaman K."/>
            <person name="Brown C.T."/>
            <person name="Hug L.A."/>
            <person name="Sharon I."/>
            <person name="Castelle C.J."/>
            <person name="Probst A.J."/>
            <person name="Thomas B.C."/>
            <person name="Singh A."/>
            <person name="Wilkins M.J."/>
            <person name="Karaoz U."/>
            <person name="Brodie E.L."/>
            <person name="Williams K.H."/>
            <person name="Hubbard S.S."/>
            <person name="Banfield J.F."/>
        </authorList>
    </citation>
    <scope>NUCLEOTIDE SEQUENCE [LARGE SCALE GENOMIC DNA]</scope>
</reference>
<dbReference type="AlphaFoldDB" id="A0A1G2KNU3"/>
<evidence type="ECO:0000313" key="2">
    <source>
        <dbReference type="Proteomes" id="UP000177362"/>
    </source>
</evidence>
<name>A0A1G2KNU3_9BACT</name>
<proteinExistence type="predicted"/>
<protein>
    <submittedName>
        <fullName evidence="1">Uncharacterized protein</fullName>
    </submittedName>
</protein>
<dbReference type="EMBL" id="MHQJ01000028">
    <property type="protein sequence ID" value="OHA01056.1"/>
    <property type="molecule type" value="Genomic_DNA"/>
</dbReference>
<evidence type="ECO:0000313" key="1">
    <source>
        <dbReference type="EMBL" id="OHA01056.1"/>
    </source>
</evidence>
<sequence length="353" mass="37951">MFSFFQIIFTKITSAVAGVIIAVGLVSAPAPQPEPPQQIKIVEEIKEEPRADVEQILPPATKSASVSTPATATAAKVATPLTKSESTAPALSSSVPSISTTLQLKTSPPPLSVPQIPAKILKVTPDKTEFWASGFHYAQFHFEKLVDGKSIPGTVTLTGIEPPIPISAGWQAGIPTDKTFSFSVEGAGIYTLKFVADNGAKGEVTVNAKTWPDRKELDTVPIATKSSAELLRNASRVSEVLLGSFKIRANPDVAIWLYDCTVSSEKGAFVTQGFESYAIRTPSLIDDKVNNCFNSIISRTDDAGLSEEFSVYIKNVSEGGTFYLNSLTIKEVETGNYLRATSSLRFDLEITKE</sequence>
<organism evidence="1 2">
    <name type="scientific">Candidatus Sungbacteria bacterium RIFCSPHIGHO2_02_FULL_49_12</name>
    <dbReference type="NCBI Taxonomy" id="1802271"/>
    <lineage>
        <taxon>Bacteria</taxon>
        <taxon>Candidatus Sungiibacteriota</taxon>
    </lineage>
</organism>
<accession>A0A1G2KNU3</accession>
<gene>
    <name evidence="1" type="ORF">A3C11_01545</name>
</gene>
<dbReference type="Proteomes" id="UP000177362">
    <property type="component" value="Unassembled WGS sequence"/>
</dbReference>